<feature type="binding site" evidence="3 4">
    <location>
        <position position="137"/>
    </location>
    <ligand>
        <name>Zn(2+)</name>
        <dbReference type="ChEBI" id="CHEBI:29105"/>
    </ligand>
</feature>
<dbReference type="GO" id="GO:0036054">
    <property type="term" value="F:protein-malonyllysine demalonylase activity"/>
    <property type="evidence" value="ECO:0007669"/>
    <property type="project" value="InterPro"/>
</dbReference>
<dbReference type="InterPro" id="IPR026591">
    <property type="entry name" value="Sirtuin_cat_small_dom_sf"/>
</dbReference>
<dbReference type="PANTHER" id="PTHR11085:SF4">
    <property type="entry name" value="NAD-DEPENDENT PROTEIN DEACYLASE"/>
    <property type="match status" value="1"/>
</dbReference>
<feature type="binding site" evidence="3">
    <location>
        <begin position="10"/>
        <end position="29"/>
    </location>
    <ligand>
        <name>NAD(+)</name>
        <dbReference type="ChEBI" id="CHEBI:57540"/>
    </ligand>
</feature>
<evidence type="ECO:0000256" key="4">
    <source>
        <dbReference type="PROSITE-ProRule" id="PRU00236"/>
    </source>
</evidence>
<keyword evidence="3" id="KW-0963">Cytoplasm</keyword>
<comment type="function">
    <text evidence="3">NAD-dependent lysine deacetylase and desuccinylase that specifically removes acetyl and succinyl groups on target proteins. Modulates the activities of several proteins which are inactive in their acylated form.</text>
</comment>
<keyword evidence="2 3" id="KW-0520">NAD</keyword>
<dbReference type="HAMAP" id="MF_01121">
    <property type="entry name" value="Sirtuin_ClassIII"/>
    <property type="match status" value="1"/>
</dbReference>
<feature type="binding site" evidence="3">
    <location>
        <begin position="89"/>
        <end position="92"/>
    </location>
    <ligand>
        <name>NAD(+)</name>
        <dbReference type="ChEBI" id="CHEBI:57540"/>
    </ligand>
</feature>
<dbReference type="GO" id="GO:0005737">
    <property type="term" value="C:cytoplasm"/>
    <property type="evidence" value="ECO:0007669"/>
    <property type="project" value="UniProtKB-SubCell"/>
</dbReference>
<dbReference type="RefSeq" id="WP_163465672.1">
    <property type="nucleotide sequence ID" value="NZ_JAAAMG010000025.1"/>
</dbReference>
<proteinExistence type="inferred from homology"/>
<comment type="subcellular location">
    <subcellularLocation>
        <location evidence="3">Cytoplasm</location>
    </subcellularLocation>
</comment>
<dbReference type="GO" id="GO:0008270">
    <property type="term" value="F:zinc ion binding"/>
    <property type="evidence" value="ECO:0007669"/>
    <property type="project" value="UniProtKB-UniRule"/>
</dbReference>
<comment type="domain">
    <text evidence="3">2 residues (Tyr-54 and Arg-57) present in a large hydrophobic pocket are probably involved in substrate specificity. They are important for desuccinylation activity, but dispensable for deacetylation activity.</text>
</comment>
<feature type="binding site" evidence="3">
    <location>
        <position position="57"/>
    </location>
    <ligand>
        <name>substrate</name>
    </ligand>
</feature>
<keyword evidence="7" id="KW-1185">Reference proteome</keyword>
<dbReference type="InterPro" id="IPR050134">
    <property type="entry name" value="NAD-dep_sirtuin_deacylases"/>
</dbReference>
<dbReference type="SUPFAM" id="SSF52467">
    <property type="entry name" value="DHS-like NAD/FAD-binding domain"/>
    <property type="match status" value="1"/>
</dbReference>
<accession>A0A6N9TEE0</accession>
<dbReference type="InterPro" id="IPR026590">
    <property type="entry name" value="Ssirtuin_cat_dom"/>
</dbReference>
<comment type="catalytic activity">
    <reaction evidence="3">
        <text>N(6)-acetyl-L-lysyl-[protein] + NAD(+) + H2O = 2''-O-acetyl-ADP-D-ribose + nicotinamide + L-lysyl-[protein]</text>
        <dbReference type="Rhea" id="RHEA:43636"/>
        <dbReference type="Rhea" id="RHEA-COMP:9752"/>
        <dbReference type="Rhea" id="RHEA-COMP:10731"/>
        <dbReference type="ChEBI" id="CHEBI:15377"/>
        <dbReference type="ChEBI" id="CHEBI:17154"/>
        <dbReference type="ChEBI" id="CHEBI:29969"/>
        <dbReference type="ChEBI" id="CHEBI:57540"/>
        <dbReference type="ChEBI" id="CHEBI:61930"/>
        <dbReference type="ChEBI" id="CHEBI:83767"/>
        <dbReference type="EC" id="2.3.1.286"/>
    </reaction>
</comment>
<dbReference type="Pfam" id="PF02146">
    <property type="entry name" value="SIR2"/>
    <property type="match status" value="1"/>
</dbReference>
<protein>
    <recommendedName>
        <fullName evidence="3">NAD-dependent protein deacylase</fullName>
        <ecNumber evidence="3">2.3.1.286</ecNumber>
    </recommendedName>
    <alternativeName>
        <fullName evidence="3">Regulatory protein SIR2 homolog</fullName>
    </alternativeName>
</protein>
<feature type="active site" description="Proton acceptor" evidence="3 4">
    <location>
        <position position="107"/>
    </location>
</feature>
<comment type="similarity">
    <text evidence="3">Belongs to the sirtuin family. Class III subfamily.</text>
</comment>
<organism evidence="6 7">
    <name type="scientific">Jiella pacifica</name>
    <dbReference type="NCBI Taxonomy" id="2696469"/>
    <lineage>
        <taxon>Bacteria</taxon>
        <taxon>Pseudomonadati</taxon>
        <taxon>Pseudomonadota</taxon>
        <taxon>Alphaproteobacteria</taxon>
        <taxon>Hyphomicrobiales</taxon>
        <taxon>Aurantimonadaceae</taxon>
        <taxon>Jiella</taxon>
    </lineage>
</organism>
<dbReference type="GO" id="GO:0070403">
    <property type="term" value="F:NAD+ binding"/>
    <property type="evidence" value="ECO:0007669"/>
    <property type="project" value="UniProtKB-UniRule"/>
</dbReference>
<feature type="binding site" evidence="3 4">
    <location>
        <position position="115"/>
    </location>
    <ligand>
        <name>Zn(2+)</name>
        <dbReference type="ChEBI" id="CHEBI:29105"/>
    </ligand>
</feature>
<name>A0A6N9TEE0_9HYPH</name>
<evidence type="ECO:0000256" key="3">
    <source>
        <dbReference type="HAMAP-Rule" id="MF_01121"/>
    </source>
</evidence>
<evidence type="ECO:0000313" key="6">
    <source>
        <dbReference type="EMBL" id="NDW07218.1"/>
    </source>
</evidence>
<comment type="cofactor">
    <cofactor evidence="3">
        <name>Zn(2+)</name>
        <dbReference type="ChEBI" id="CHEBI:29105"/>
    </cofactor>
    <text evidence="3">Binds 1 zinc ion per subunit.</text>
</comment>
<evidence type="ECO:0000256" key="2">
    <source>
        <dbReference type="ARBA" id="ARBA00023027"/>
    </source>
</evidence>
<dbReference type="GO" id="GO:0036055">
    <property type="term" value="F:protein-succinyllysine desuccinylase activity"/>
    <property type="evidence" value="ECO:0007669"/>
    <property type="project" value="UniProtKB-UniRule"/>
</dbReference>
<dbReference type="Gene3D" id="3.30.1600.10">
    <property type="entry name" value="SIR2/SIRT2 'Small Domain"/>
    <property type="match status" value="1"/>
</dbReference>
<dbReference type="PANTHER" id="PTHR11085">
    <property type="entry name" value="NAD-DEPENDENT PROTEIN DEACYLASE SIRTUIN-5, MITOCHONDRIAL-RELATED"/>
    <property type="match status" value="1"/>
</dbReference>
<sequence>MTASIFILTGAGISAESGVATFRDAGGLWSKVKLEDVATPEGFLRDPAAVHAFYNARRANLREVEPNAAHYALARLQRDYEGEVTLVTQNIDDLHERAGSRSVIHMHGELSLSLCAHCGARAKAESDLSLTLSCAACGTASSLRPDVVWFGEMPYRMNEIYDRLMDADLFVSIGTSGAVYPAAGFVAEARTAGIRSLELNLEPSDGTFLFDEARHGPASKLVPAFVEAALAS</sequence>
<dbReference type="PROSITE" id="PS50305">
    <property type="entry name" value="SIRTUIN"/>
    <property type="match status" value="1"/>
</dbReference>
<evidence type="ECO:0000259" key="5">
    <source>
        <dbReference type="PROSITE" id="PS50305"/>
    </source>
</evidence>
<evidence type="ECO:0000256" key="1">
    <source>
        <dbReference type="ARBA" id="ARBA00022679"/>
    </source>
</evidence>
<feature type="binding site" evidence="3 4">
    <location>
        <position position="134"/>
    </location>
    <ligand>
        <name>Zn(2+)</name>
        <dbReference type="ChEBI" id="CHEBI:29105"/>
    </ligand>
</feature>
<feature type="binding site" evidence="3">
    <location>
        <begin position="200"/>
        <end position="202"/>
    </location>
    <ligand>
        <name>NAD(+)</name>
        <dbReference type="ChEBI" id="CHEBI:57540"/>
    </ligand>
</feature>
<reference evidence="6 7" key="1">
    <citation type="submission" date="2020-01" db="EMBL/GenBank/DDBJ databases">
        <title>Jiella pacifica sp. nov.</title>
        <authorList>
            <person name="Xue Z."/>
            <person name="Zhu S."/>
            <person name="Chen J."/>
            <person name="Yang J."/>
        </authorList>
    </citation>
    <scope>NUCLEOTIDE SEQUENCE [LARGE SCALE GENOMIC DNA]</scope>
    <source>
        <strain evidence="6 7">40Bstr34</strain>
    </source>
</reference>
<evidence type="ECO:0000313" key="7">
    <source>
        <dbReference type="Proteomes" id="UP000469011"/>
    </source>
</evidence>
<dbReference type="CDD" id="cd01412">
    <property type="entry name" value="SIRT5_Af1_CobB"/>
    <property type="match status" value="1"/>
</dbReference>
<dbReference type="Proteomes" id="UP000469011">
    <property type="component" value="Unassembled WGS sequence"/>
</dbReference>
<comment type="caution">
    <text evidence="6">The sequence shown here is derived from an EMBL/GenBank/DDBJ whole genome shotgun (WGS) entry which is preliminary data.</text>
</comment>
<dbReference type="InterPro" id="IPR029035">
    <property type="entry name" value="DHS-like_NAD/FAD-binding_dom"/>
</dbReference>
<feature type="binding site" evidence="3 4">
    <location>
        <position position="118"/>
    </location>
    <ligand>
        <name>Zn(2+)</name>
        <dbReference type="ChEBI" id="CHEBI:29105"/>
    </ligand>
</feature>
<gene>
    <name evidence="3" type="primary">cobB</name>
    <name evidence="6" type="ORF">GTK09_22625</name>
</gene>
<dbReference type="InterPro" id="IPR003000">
    <property type="entry name" value="Sirtuin"/>
</dbReference>
<dbReference type="Gene3D" id="3.40.50.1220">
    <property type="entry name" value="TPP-binding domain"/>
    <property type="match status" value="1"/>
</dbReference>
<dbReference type="EC" id="2.3.1.286" evidence="3"/>
<feature type="binding site" evidence="3">
    <location>
        <position position="54"/>
    </location>
    <ligand>
        <name>substrate</name>
    </ligand>
</feature>
<keyword evidence="3 4" id="KW-0862">Zinc</keyword>
<dbReference type="AlphaFoldDB" id="A0A6N9TEE0"/>
<feature type="domain" description="Deacetylase sirtuin-type" evidence="5">
    <location>
        <begin position="1"/>
        <end position="232"/>
    </location>
</feature>
<keyword evidence="3 4" id="KW-0479">Metal-binding</keyword>
<dbReference type="InterPro" id="IPR027546">
    <property type="entry name" value="Sirtuin_class_III"/>
</dbReference>
<comment type="catalytic activity">
    <reaction evidence="3">
        <text>N(6)-succinyl-L-lysyl-[protein] + NAD(+) + H2O = 2''-O-succinyl-ADP-D-ribose + nicotinamide + L-lysyl-[protein]</text>
        <dbReference type="Rhea" id="RHEA:47668"/>
        <dbReference type="Rhea" id="RHEA-COMP:9752"/>
        <dbReference type="Rhea" id="RHEA-COMP:11877"/>
        <dbReference type="ChEBI" id="CHEBI:15377"/>
        <dbReference type="ChEBI" id="CHEBI:17154"/>
        <dbReference type="ChEBI" id="CHEBI:29969"/>
        <dbReference type="ChEBI" id="CHEBI:57540"/>
        <dbReference type="ChEBI" id="CHEBI:87830"/>
        <dbReference type="ChEBI" id="CHEBI:87832"/>
    </reaction>
</comment>
<feature type="binding site" evidence="3">
    <location>
        <position position="218"/>
    </location>
    <ligand>
        <name>NAD(+)</name>
        <dbReference type="ChEBI" id="CHEBI:57540"/>
    </ligand>
</feature>
<feature type="binding site" evidence="3">
    <location>
        <begin position="174"/>
        <end position="176"/>
    </location>
    <ligand>
        <name>NAD(+)</name>
        <dbReference type="ChEBI" id="CHEBI:57540"/>
    </ligand>
</feature>
<keyword evidence="1" id="KW-0808">Transferase</keyword>
<dbReference type="EMBL" id="JAAAMG010000025">
    <property type="protein sequence ID" value="NDW07218.1"/>
    <property type="molecule type" value="Genomic_DNA"/>
</dbReference>
<dbReference type="GO" id="GO:0017136">
    <property type="term" value="F:histone deacetylase activity, NAD-dependent"/>
    <property type="evidence" value="ECO:0007669"/>
    <property type="project" value="TreeGrafter"/>
</dbReference>